<keyword evidence="7" id="KW-1185">Reference proteome</keyword>
<feature type="compositionally biased region" description="Low complexity" evidence="4">
    <location>
        <begin position="1135"/>
        <end position="1148"/>
    </location>
</feature>
<keyword evidence="1" id="KW-0547">Nucleotide-binding</keyword>
<feature type="compositionally biased region" description="Basic and acidic residues" evidence="4">
    <location>
        <begin position="1072"/>
        <end position="1089"/>
    </location>
</feature>
<evidence type="ECO:0000313" key="6">
    <source>
        <dbReference type="EMBL" id="KAK8247389.1"/>
    </source>
</evidence>
<dbReference type="PANTHER" id="PTHR45626:SF51">
    <property type="entry name" value="SNF2-RELATED DOMAIN-CONTAINING PROTEIN"/>
    <property type="match status" value="1"/>
</dbReference>
<dbReference type="InterPro" id="IPR001650">
    <property type="entry name" value="Helicase_C-like"/>
</dbReference>
<dbReference type="Proteomes" id="UP001492380">
    <property type="component" value="Unassembled WGS sequence"/>
</dbReference>
<dbReference type="InterPro" id="IPR014001">
    <property type="entry name" value="Helicase_ATP-bd"/>
</dbReference>
<gene>
    <name evidence="6" type="ORF">HDK90DRAFT_507056</name>
</gene>
<dbReference type="PROSITE" id="PS51194">
    <property type="entry name" value="HELICASE_CTER"/>
    <property type="match status" value="1"/>
</dbReference>
<keyword evidence="2 6" id="KW-0378">Hydrolase</keyword>
<feature type="region of interest" description="Disordered" evidence="4">
    <location>
        <begin position="791"/>
        <end position="844"/>
    </location>
</feature>
<protein>
    <submittedName>
        <fullName evidence="6">P-loop containing nucleoside triphosphate hydrolase protein</fullName>
    </submittedName>
</protein>
<dbReference type="SMART" id="SM00487">
    <property type="entry name" value="DEXDc"/>
    <property type="match status" value="1"/>
</dbReference>
<feature type="region of interest" description="Disordered" evidence="4">
    <location>
        <begin position="1048"/>
        <end position="1179"/>
    </location>
</feature>
<evidence type="ECO:0000259" key="5">
    <source>
        <dbReference type="PROSITE" id="PS51194"/>
    </source>
</evidence>
<name>A0ABR1Z4W6_9PEZI</name>
<evidence type="ECO:0000256" key="1">
    <source>
        <dbReference type="ARBA" id="ARBA00022741"/>
    </source>
</evidence>
<dbReference type="CDD" id="cd18793">
    <property type="entry name" value="SF2_C_SNF"/>
    <property type="match status" value="1"/>
</dbReference>
<dbReference type="InterPro" id="IPR000330">
    <property type="entry name" value="SNF2_N"/>
</dbReference>
<proteinExistence type="predicted"/>
<feature type="compositionally biased region" description="Low complexity" evidence="4">
    <location>
        <begin position="801"/>
        <end position="821"/>
    </location>
</feature>
<evidence type="ECO:0000313" key="7">
    <source>
        <dbReference type="Proteomes" id="UP001492380"/>
    </source>
</evidence>
<dbReference type="PANTHER" id="PTHR45626">
    <property type="entry name" value="TRANSCRIPTION TERMINATION FACTOR 2-RELATED"/>
    <property type="match status" value="1"/>
</dbReference>
<sequence>MLDAKWIRAEAARHVDQHPTNFAVVRLWILPNDVGRATVDRSSRKIQVALESIVQLVNISTDVWHNVSIETTEKFDPWASPDESSLFYLFNTLPSPDPSPEKVENPFSKTAMLELLESKPAGLKSNLYPFQARSAALMLQREASDELYLDPRLEVRRAPNGRKFYYCPRGMEFLYAPRYFSSQKSGVLAELMGSGKTVIALSLILATKNHMPTIPPQYQRPLVRDRVGTLVEMAAAAAGRHAIPWKKVFASHTAQTGEFLTACEQELQKSPPNYEIPSNPVRFNRNTTTPPPRKLQMCSTTIVVVPLNLLHQWCSELKKHVEEDELKVLVMDHSKKPLPAAKELSTYDIILFSRGRFENEVRDGSDAQGRRPGDYKTPPICNCPYVGSTRVRQCTCFRESDVYVSPLRHLHFLRIMIDEGHSFSSSNSNAVQVAQKLVLAERRWIISGTPARDDLISVEVDLASNQSTTMEEDVQLLRDAVLERRKHFDGKESTGAAKTLGTLATHFLQVRPWSEGAEWVEHVYRHEDSKNRTLSAFSKCMGKTLEQLLIKTQPADMERDVVLPPLTHHVVRLKPSFFDKVTANLFVFVLTNNAVTSERTDVDYLFHPKSQGSRNRLITNLRLSNFFWSGWKESDIGGAVEIGCKYLIKEDVKCSPDDRETLAACIKFAEELVLRSESWKAMSRTHEIGLFVDNWPEKAATWALANDPAELYGATLLHQAQNHVNSRLNGDPIEELEAAGTAAVNSIMAQSHDLDGLEDGKDKDLVKGMPASGIHAELSVERVRKGAVLKVNMSPKKGSQKGKVPGKAPAKAKGTAKPPAKGGRGKTAKPSAPEIQAPRKRPDTGIDLLSDAPLAHTRIIGTVSAKLSYLIDQILTYCQEEKILVFYDGDNCAYYLAQCLDILNVKHEIYAKGISNEHRSKYIVAFAQDPSLRVLLMDVRLGALGLNANAASRVYFVNPVCRPSIEAQAVKRAHRIGQTKPVHVETLILEGTIEEAMFERSKAMTRSEHLEAKTLEDDVQITDIIQNAKLLPISPEEVAGEGQMAPLRVPQQIFGRPGRMAAVSSPPKKRKADVQDDAPQRKRADRTTREGMSTLEQNLRDAIGDASSSSRISTQPGSSDWSASMPVPPLPPAQPMIQTQPQTQTQPELPRPQHLANETAERRTSLFGDGGIFGSSGGA</sequence>
<organism evidence="6 7">
    <name type="scientific">Phyllosticta capitalensis</name>
    <dbReference type="NCBI Taxonomy" id="121624"/>
    <lineage>
        <taxon>Eukaryota</taxon>
        <taxon>Fungi</taxon>
        <taxon>Dikarya</taxon>
        <taxon>Ascomycota</taxon>
        <taxon>Pezizomycotina</taxon>
        <taxon>Dothideomycetes</taxon>
        <taxon>Dothideomycetes incertae sedis</taxon>
        <taxon>Botryosphaeriales</taxon>
        <taxon>Phyllostictaceae</taxon>
        <taxon>Phyllosticta</taxon>
    </lineage>
</organism>
<dbReference type="Gene3D" id="3.40.50.300">
    <property type="entry name" value="P-loop containing nucleotide triphosphate hydrolases"/>
    <property type="match status" value="2"/>
</dbReference>
<feature type="domain" description="Helicase C-terminal" evidence="5">
    <location>
        <begin position="870"/>
        <end position="1025"/>
    </location>
</feature>
<dbReference type="InterPro" id="IPR050628">
    <property type="entry name" value="SNF2_RAD54_helicase_TF"/>
</dbReference>
<feature type="compositionally biased region" description="Polar residues" evidence="4">
    <location>
        <begin position="1106"/>
        <end position="1122"/>
    </location>
</feature>
<accession>A0ABR1Z4W6</accession>
<dbReference type="InterPro" id="IPR027417">
    <property type="entry name" value="P-loop_NTPase"/>
</dbReference>
<comment type="caution">
    <text evidence="6">The sequence shown here is derived from an EMBL/GenBank/DDBJ whole genome shotgun (WGS) entry which is preliminary data.</text>
</comment>
<feature type="compositionally biased region" description="Gly residues" evidence="4">
    <location>
        <begin position="1168"/>
        <end position="1179"/>
    </location>
</feature>
<dbReference type="Pfam" id="PF00176">
    <property type="entry name" value="SNF2-rel_dom"/>
    <property type="match status" value="1"/>
</dbReference>
<reference evidence="6 7" key="1">
    <citation type="submission" date="2024-04" db="EMBL/GenBank/DDBJ databases">
        <title>Phyllosticta paracitricarpa is synonymous to the EU quarantine fungus P. citricarpa based on phylogenomic analyses.</title>
        <authorList>
            <consortium name="Lawrence Berkeley National Laboratory"/>
            <person name="Van Ingen-Buijs V.A."/>
            <person name="Van Westerhoven A.C."/>
            <person name="Haridas S."/>
            <person name="Skiadas P."/>
            <person name="Martin F."/>
            <person name="Groenewald J.Z."/>
            <person name="Crous P.W."/>
            <person name="Seidl M.F."/>
        </authorList>
    </citation>
    <scope>NUCLEOTIDE SEQUENCE [LARGE SCALE GENOMIC DNA]</scope>
    <source>
        <strain evidence="6 7">CBS 123374</strain>
    </source>
</reference>
<dbReference type="GO" id="GO:0016787">
    <property type="term" value="F:hydrolase activity"/>
    <property type="evidence" value="ECO:0007669"/>
    <property type="project" value="UniProtKB-KW"/>
</dbReference>
<evidence type="ECO:0000256" key="3">
    <source>
        <dbReference type="ARBA" id="ARBA00022840"/>
    </source>
</evidence>
<evidence type="ECO:0000256" key="4">
    <source>
        <dbReference type="SAM" id="MobiDB-lite"/>
    </source>
</evidence>
<dbReference type="Pfam" id="PF00271">
    <property type="entry name" value="Helicase_C"/>
    <property type="match status" value="1"/>
</dbReference>
<dbReference type="SUPFAM" id="SSF52540">
    <property type="entry name" value="P-loop containing nucleoside triphosphate hydrolases"/>
    <property type="match status" value="2"/>
</dbReference>
<keyword evidence="3" id="KW-0067">ATP-binding</keyword>
<evidence type="ECO:0000256" key="2">
    <source>
        <dbReference type="ARBA" id="ARBA00022801"/>
    </source>
</evidence>
<dbReference type="InterPro" id="IPR049730">
    <property type="entry name" value="SNF2/RAD54-like_C"/>
</dbReference>
<dbReference type="EMBL" id="JBBWRZ010000001">
    <property type="protein sequence ID" value="KAK8247389.1"/>
    <property type="molecule type" value="Genomic_DNA"/>
</dbReference>